<evidence type="ECO:0000256" key="4">
    <source>
        <dbReference type="ARBA" id="ARBA00022833"/>
    </source>
</evidence>
<dbReference type="GO" id="GO:0005524">
    <property type="term" value="F:ATP binding"/>
    <property type="evidence" value="ECO:0007669"/>
    <property type="project" value="UniProtKB-KW"/>
</dbReference>
<name>A0AAE3QKV2_9BACT</name>
<organism evidence="9 10">
    <name type="scientific">Xanthocytophaga flava</name>
    <dbReference type="NCBI Taxonomy" id="3048013"/>
    <lineage>
        <taxon>Bacteria</taxon>
        <taxon>Pseudomonadati</taxon>
        <taxon>Bacteroidota</taxon>
        <taxon>Cytophagia</taxon>
        <taxon>Cytophagales</taxon>
        <taxon>Rhodocytophagaceae</taxon>
        <taxon>Xanthocytophaga</taxon>
    </lineage>
</organism>
<accession>A0AAE3QKV2</accession>
<feature type="domain" description="Glutamyl/glutaminyl-tRNA synthetase class Ib catalytic" evidence="8">
    <location>
        <begin position="15"/>
        <end position="304"/>
    </location>
</feature>
<dbReference type="Proteomes" id="UP001241110">
    <property type="component" value="Unassembled WGS sequence"/>
</dbReference>
<keyword evidence="7" id="KW-0648">Protein biosynthesis</keyword>
<dbReference type="InterPro" id="IPR020058">
    <property type="entry name" value="Glu/Gln-tRNA-synth_Ib_cat-dom"/>
</dbReference>
<protein>
    <submittedName>
        <fullName evidence="9">Glutamate--tRNA ligase family protein</fullName>
    </submittedName>
</protein>
<dbReference type="Pfam" id="PF00749">
    <property type="entry name" value="tRNA-synt_1c"/>
    <property type="match status" value="1"/>
</dbReference>
<dbReference type="GO" id="GO:0005829">
    <property type="term" value="C:cytosol"/>
    <property type="evidence" value="ECO:0007669"/>
    <property type="project" value="TreeGrafter"/>
</dbReference>
<dbReference type="SUPFAM" id="SSF52374">
    <property type="entry name" value="Nucleotidylyl transferase"/>
    <property type="match status" value="1"/>
</dbReference>
<dbReference type="RefSeq" id="WP_313978715.1">
    <property type="nucleotide sequence ID" value="NZ_JASJOS010000005.1"/>
</dbReference>
<dbReference type="PANTHER" id="PTHR43311:SF1">
    <property type="entry name" value="GLUTAMYL-Q TRNA(ASP) SYNTHETASE"/>
    <property type="match status" value="1"/>
</dbReference>
<keyword evidence="6 7" id="KW-0030">Aminoacyl-tRNA synthetase</keyword>
<evidence type="ECO:0000256" key="3">
    <source>
        <dbReference type="ARBA" id="ARBA00022741"/>
    </source>
</evidence>
<dbReference type="PRINTS" id="PR00987">
    <property type="entry name" value="TRNASYNTHGLU"/>
</dbReference>
<dbReference type="GO" id="GO:0004818">
    <property type="term" value="F:glutamate-tRNA ligase activity"/>
    <property type="evidence" value="ECO:0007669"/>
    <property type="project" value="TreeGrafter"/>
</dbReference>
<evidence type="ECO:0000256" key="1">
    <source>
        <dbReference type="ARBA" id="ARBA00022598"/>
    </source>
</evidence>
<keyword evidence="5 7" id="KW-0067">ATP-binding</keyword>
<comment type="caution">
    <text evidence="9">The sequence shown here is derived from an EMBL/GenBank/DDBJ whole genome shotgun (WGS) entry which is preliminary data.</text>
</comment>
<evidence type="ECO:0000256" key="2">
    <source>
        <dbReference type="ARBA" id="ARBA00022723"/>
    </source>
</evidence>
<keyword evidence="2" id="KW-0479">Metal-binding</keyword>
<dbReference type="AlphaFoldDB" id="A0AAE3QKV2"/>
<sequence length="316" mass="36072">MSATKLSGNFLKPFHSRMAPTPSGFLHIGNVFSFVITWLLVRKTQGSLLLRIDDLDYDRVRPEYINDIFETLDWLGLDWDRGPQGVDDFNNHYSQVHRLDMYQALLNKLVKDPVVVYACDCSRTRLQELGSYTNTCRDRHLSLGDNDIAWRMWVPDNTHICWNELHQGDTHVECKSVTEQIGDFVVKRRNGQPAYQLASLADDLYFGSNCIVRGKDLLPSTTAQLWMAGLLAQTNFSVSVFYHHPLVMDVSGQKLSKSTGAMSVRSLREASLEAKVVFRNLARSMGMPYEDIFTAQDLLQRFNFQLPQTLSLDLTL</sequence>
<evidence type="ECO:0000256" key="7">
    <source>
        <dbReference type="RuleBase" id="RU363037"/>
    </source>
</evidence>
<comment type="similarity">
    <text evidence="7">Belongs to the class-I aminoacyl-tRNA synthetase family.</text>
</comment>
<keyword evidence="4" id="KW-0862">Zinc</keyword>
<evidence type="ECO:0000313" key="10">
    <source>
        <dbReference type="Proteomes" id="UP001241110"/>
    </source>
</evidence>
<evidence type="ECO:0000313" key="9">
    <source>
        <dbReference type="EMBL" id="MDJ1481227.1"/>
    </source>
</evidence>
<proteinExistence type="inferred from homology"/>
<dbReference type="GO" id="GO:0006424">
    <property type="term" value="P:glutamyl-tRNA aminoacylation"/>
    <property type="evidence" value="ECO:0007669"/>
    <property type="project" value="TreeGrafter"/>
</dbReference>
<keyword evidence="3 7" id="KW-0547">Nucleotide-binding</keyword>
<evidence type="ECO:0000256" key="6">
    <source>
        <dbReference type="ARBA" id="ARBA00023146"/>
    </source>
</evidence>
<dbReference type="InterPro" id="IPR000924">
    <property type="entry name" value="Glu/Gln-tRNA-synth"/>
</dbReference>
<evidence type="ECO:0000256" key="5">
    <source>
        <dbReference type="ARBA" id="ARBA00022840"/>
    </source>
</evidence>
<dbReference type="PROSITE" id="PS00178">
    <property type="entry name" value="AA_TRNA_LIGASE_I"/>
    <property type="match status" value="1"/>
</dbReference>
<dbReference type="InterPro" id="IPR049940">
    <property type="entry name" value="GluQ/Sye"/>
</dbReference>
<gene>
    <name evidence="9" type="ORF">QNI16_12080</name>
</gene>
<dbReference type="Gene3D" id="3.40.50.620">
    <property type="entry name" value="HUPs"/>
    <property type="match status" value="1"/>
</dbReference>
<reference evidence="9" key="1">
    <citation type="submission" date="2023-05" db="EMBL/GenBank/DDBJ databases">
        <authorList>
            <person name="Zhang X."/>
        </authorList>
    </citation>
    <scope>NUCLEOTIDE SEQUENCE</scope>
    <source>
        <strain evidence="9">YF14B1</strain>
    </source>
</reference>
<keyword evidence="1 7" id="KW-0436">Ligase</keyword>
<evidence type="ECO:0000259" key="8">
    <source>
        <dbReference type="Pfam" id="PF00749"/>
    </source>
</evidence>
<dbReference type="EMBL" id="JASJOS010000005">
    <property type="protein sequence ID" value="MDJ1481227.1"/>
    <property type="molecule type" value="Genomic_DNA"/>
</dbReference>
<dbReference type="InterPro" id="IPR014729">
    <property type="entry name" value="Rossmann-like_a/b/a_fold"/>
</dbReference>
<dbReference type="InterPro" id="IPR001412">
    <property type="entry name" value="aa-tRNA-synth_I_CS"/>
</dbReference>
<dbReference type="PANTHER" id="PTHR43311">
    <property type="entry name" value="GLUTAMATE--TRNA LIGASE"/>
    <property type="match status" value="1"/>
</dbReference>